<protein>
    <submittedName>
        <fullName evidence="1">Uncharacterized protein</fullName>
    </submittedName>
</protein>
<dbReference type="InterPro" id="IPR039537">
    <property type="entry name" value="Retrotran_Ty1/copia-like"/>
</dbReference>
<dbReference type="SUPFAM" id="SSF53098">
    <property type="entry name" value="Ribonuclease H-like"/>
    <property type="match status" value="1"/>
</dbReference>
<gene>
    <name evidence="1" type="ORF">CK203_071882</name>
</gene>
<evidence type="ECO:0000313" key="2">
    <source>
        <dbReference type="Proteomes" id="UP000288805"/>
    </source>
</evidence>
<dbReference type="EMBL" id="QGNW01001125">
    <property type="protein sequence ID" value="RVW54762.1"/>
    <property type="molecule type" value="Genomic_DNA"/>
</dbReference>
<dbReference type="InterPro" id="IPR012337">
    <property type="entry name" value="RNaseH-like_sf"/>
</dbReference>
<dbReference type="PANTHER" id="PTHR42648">
    <property type="entry name" value="TRANSPOSASE, PUTATIVE-RELATED"/>
    <property type="match status" value="1"/>
</dbReference>
<organism evidence="1 2">
    <name type="scientific">Vitis vinifera</name>
    <name type="common">Grape</name>
    <dbReference type="NCBI Taxonomy" id="29760"/>
    <lineage>
        <taxon>Eukaryota</taxon>
        <taxon>Viridiplantae</taxon>
        <taxon>Streptophyta</taxon>
        <taxon>Embryophyta</taxon>
        <taxon>Tracheophyta</taxon>
        <taxon>Spermatophyta</taxon>
        <taxon>Magnoliopsida</taxon>
        <taxon>eudicotyledons</taxon>
        <taxon>Gunneridae</taxon>
        <taxon>Pentapetalae</taxon>
        <taxon>rosids</taxon>
        <taxon>Vitales</taxon>
        <taxon>Vitaceae</taxon>
        <taxon>Viteae</taxon>
        <taxon>Vitis</taxon>
    </lineage>
</organism>
<sequence length="127" mass="14683">MRLALLEGKIEKSLYKLLAATRDVGHLLAFYSTNSPSDLAKSHRLPFERSTSRAIKQFGLIHVDLWGATPIVSVNGARYFLLLVDDFSIFSWLYLWKLKMKLYLCSNVFKPWLKDSLILKFNVMGER</sequence>
<dbReference type="AlphaFoldDB" id="A0A438F578"/>
<dbReference type="PANTHER" id="PTHR42648:SF26">
    <property type="entry name" value="INTEGRASE CATALYTIC DOMAIN-CONTAINING PROTEIN"/>
    <property type="match status" value="1"/>
</dbReference>
<accession>A0A438F578</accession>
<proteinExistence type="predicted"/>
<reference evidence="1 2" key="1">
    <citation type="journal article" date="2018" name="PLoS Genet.">
        <title>Population sequencing reveals clonal diversity and ancestral inbreeding in the grapevine cultivar Chardonnay.</title>
        <authorList>
            <person name="Roach M.J."/>
            <person name="Johnson D.L."/>
            <person name="Bohlmann J."/>
            <person name="van Vuuren H.J."/>
            <person name="Jones S.J."/>
            <person name="Pretorius I.S."/>
            <person name="Schmidt S.A."/>
            <person name="Borneman A.R."/>
        </authorList>
    </citation>
    <scope>NUCLEOTIDE SEQUENCE [LARGE SCALE GENOMIC DNA]</scope>
    <source>
        <strain evidence="2">cv. Chardonnay</strain>
        <tissue evidence="1">Leaf</tissue>
    </source>
</reference>
<evidence type="ECO:0000313" key="1">
    <source>
        <dbReference type="EMBL" id="RVW54762.1"/>
    </source>
</evidence>
<comment type="caution">
    <text evidence="1">The sequence shown here is derived from an EMBL/GenBank/DDBJ whole genome shotgun (WGS) entry which is preliminary data.</text>
</comment>
<name>A0A438F578_VITVI</name>
<dbReference type="Proteomes" id="UP000288805">
    <property type="component" value="Unassembled WGS sequence"/>
</dbReference>